<name>A0A5N5HQL2_9ROSA</name>
<comment type="subcellular location">
    <subcellularLocation>
        <location evidence="1">Mitochondrion matrix</location>
    </subcellularLocation>
</comment>
<dbReference type="InterPro" id="IPR012255">
    <property type="entry name" value="ETF_b"/>
</dbReference>
<reference evidence="6 7" key="3">
    <citation type="submission" date="2019-11" db="EMBL/GenBank/DDBJ databases">
        <title>A de novo genome assembly of a pear dwarfing rootstock.</title>
        <authorList>
            <person name="Wang F."/>
            <person name="Wang J."/>
            <person name="Li S."/>
            <person name="Zhang Y."/>
            <person name="Fang M."/>
            <person name="Ma L."/>
            <person name="Zhao Y."/>
            <person name="Jiang S."/>
        </authorList>
    </citation>
    <scope>NUCLEOTIDE SEQUENCE [LARGE SCALE GENOMIC DNA]</scope>
    <source>
        <strain evidence="6">S2</strain>
        <tissue evidence="6">Leaf</tissue>
    </source>
</reference>
<evidence type="ECO:0000256" key="4">
    <source>
        <dbReference type="ARBA" id="ARBA00022982"/>
    </source>
</evidence>
<sequence>MSMNPFCEIALEEALRITESGAASEVVAISMGLKQGIHVEIDGPLYPLSVAKLLRPLVKVEKPGLLILGKQAIDDDCNQTGQMVAGLLNWPQGTFASKVVLDKEKQVVTVDREVDGGLEALCLDFPAVIITDLRLNQPRYATIPSTMKAKSKVIMKYTPQDLNVEIKSDLEQVQVAEPPTRKVGVLVSSVDALIDKLKNEAHVI</sequence>
<evidence type="ECO:0000259" key="5">
    <source>
        <dbReference type="SMART" id="SM00893"/>
    </source>
</evidence>
<dbReference type="CDD" id="cd01714">
    <property type="entry name" value="ETF_beta"/>
    <property type="match status" value="1"/>
</dbReference>
<dbReference type="InterPro" id="IPR014729">
    <property type="entry name" value="Rossmann-like_a/b/a_fold"/>
</dbReference>
<dbReference type="GO" id="GO:0033539">
    <property type="term" value="P:fatty acid beta-oxidation using acyl-CoA dehydrogenase"/>
    <property type="evidence" value="ECO:0007669"/>
    <property type="project" value="TreeGrafter"/>
</dbReference>
<dbReference type="SMART" id="SM00893">
    <property type="entry name" value="ETF"/>
    <property type="match status" value="1"/>
</dbReference>
<dbReference type="AlphaFoldDB" id="A0A5N5HQL2"/>
<feature type="domain" description="Electron transfer flavoprotein alpha/beta-subunit N-terminal" evidence="5">
    <location>
        <begin position="1"/>
        <end position="166"/>
    </location>
</feature>
<protein>
    <submittedName>
        <fullName evidence="6">Electron transfer flavoprotein subunit beta</fullName>
    </submittedName>
</protein>
<dbReference type="Pfam" id="PF01012">
    <property type="entry name" value="ETF"/>
    <property type="match status" value="1"/>
</dbReference>
<comment type="similarity">
    <text evidence="2">Belongs to the ETF beta-subunit/FixA family.</text>
</comment>
<dbReference type="Gene3D" id="3.40.50.620">
    <property type="entry name" value="HUPs"/>
    <property type="match status" value="1"/>
</dbReference>
<evidence type="ECO:0000256" key="3">
    <source>
        <dbReference type="ARBA" id="ARBA00022448"/>
    </source>
</evidence>
<dbReference type="InterPro" id="IPR033948">
    <property type="entry name" value="ETF_beta_N"/>
</dbReference>
<dbReference type="InterPro" id="IPR014730">
    <property type="entry name" value="ETF_a/b_N"/>
</dbReference>
<evidence type="ECO:0000313" key="7">
    <source>
        <dbReference type="Proteomes" id="UP000327157"/>
    </source>
</evidence>
<evidence type="ECO:0000256" key="1">
    <source>
        <dbReference type="ARBA" id="ARBA00004305"/>
    </source>
</evidence>
<dbReference type="SUPFAM" id="SSF52402">
    <property type="entry name" value="Adenine nucleotide alpha hydrolases-like"/>
    <property type="match status" value="1"/>
</dbReference>
<keyword evidence="7" id="KW-1185">Reference proteome</keyword>
<organism evidence="6 7">
    <name type="scientific">Pyrus ussuriensis x Pyrus communis</name>
    <dbReference type="NCBI Taxonomy" id="2448454"/>
    <lineage>
        <taxon>Eukaryota</taxon>
        <taxon>Viridiplantae</taxon>
        <taxon>Streptophyta</taxon>
        <taxon>Embryophyta</taxon>
        <taxon>Tracheophyta</taxon>
        <taxon>Spermatophyta</taxon>
        <taxon>Magnoliopsida</taxon>
        <taxon>eudicotyledons</taxon>
        <taxon>Gunneridae</taxon>
        <taxon>Pentapetalae</taxon>
        <taxon>rosids</taxon>
        <taxon>fabids</taxon>
        <taxon>Rosales</taxon>
        <taxon>Rosaceae</taxon>
        <taxon>Amygdaloideae</taxon>
        <taxon>Maleae</taxon>
        <taxon>Pyrus</taxon>
    </lineage>
</organism>
<dbReference type="PANTHER" id="PTHR21294:SF8">
    <property type="entry name" value="ELECTRON TRANSFER FLAVOPROTEIN SUBUNIT BETA"/>
    <property type="match status" value="1"/>
</dbReference>
<dbReference type="PANTHER" id="PTHR21294">
    <property type="entry name" value="ELECTRON TRANSFER FLAVOPROTEIN BETA-SUBUNIT"/>
    <property type="match status" value="1"/>
</dbReference>
<keyword evidence="3" id="KW-0813">Transport</keyword>
<dbReference type="EMBL" id="SMOL01000160">
    <property type="protein sequence ID" value="KAB2625624.1"/>
    <property type="molecule type" value="Genomic_DNA"/>
</dbReference>
<proteinExistence type="inferred from homology"/>
<dbReference type="OrthoDB" id="276685at2759"/>
<accession>A0A5N5HQL2</accession>
<evidence type="ECO:0000313" key="6">
    <source>
        <dbReference type="EMBL" id="KAB2625624.1"/>
    </source>
</evidence>
<dbReference type="GO" id="GO:0009055">
    <property type="term" value="F:electron transfer activity"/>
    <property type="evidence" value="ECO:0007669"/>
    <property type="project" value="InterPro"/>
</dbReference>
<dbReference type="GO" id="GO:0005759">
    <property type="term" value="C:mitochondrial matrix"/>
    <property type="evidence" value="ECO:0007669"/>
    <property type="project" value="UniProtKB-SubCell"/>
</dbReference>
<reference evidence="6 7" key="1">
    <citation type="submission" date="2019-09" db="EMBL/GenBank/DDBJ databases">
        <authorList>
            <person name="Ou C."/>
        </authorList>
    </citation>
    <scope>NUCLEOTIDE SEQUENCE [LARGE SCALE GENOMIC DNA]</scope>
    <source>
        <strain evidence="6">S2</strain>
        <tissue evidence="6">Leaf</tissue>
    </source>
</reference>
<dbReference type="GO" id="GO:0009063">
    <property type="term" value="P:amino acid catabolic process"/>
    <property type="evidence" value="ECO:0007669"/>
    <property type="project" value="TreeGrafter"/>
</dbReference>
<reference evidence="7" key="2">
    <citation type="submission" date="2019-10" db="EMBL/GenBank/DDBJ databases">
        <title>A de novo genome assembly of a pear dwarfing rootstock.</title>
        <authorList>
            <person name="Wang F."/>
            <person name="Wang J."/>
            <person name="Li S."/>
            <person name="Zhang Y."/>
            <person name="Fang M."/>
            <person name="Ma L."/>
            <person name="Zhao Y."/>
            <person name="Jiang S."/>
        </authorList>
    </citation>
    <scope>NUCLEOTIDE SEQUENCE [LARGE SCALE GENOMIC DNA]</scope>
</reference>
<comment type="caution">
    <text evidence="6">The sequence shown here is derived from an EMBL/GenBank/DDBJ whole genome shotgun (WGS) entry which is preliminary data.</text>
</comment>
<keyword evidence="4" id="KW-0249">Electron transport</keyword>
<dbReference type="Proteomes" id="UP000327157">
    <property type="component" value="Chromosome 16"/>
</dbReference>
<evidence type="ECO:0000256" key="2">
    <source>
        <dbReference type="ARBA" id="ARBA00007557"/>
    </source>
</evidence>
<gene>
    <name evidence="6" type="ORF">D8674_017284</name>
</gene>